<evidence type="ECO:0000313" key="1">
    <source>
        <dbReference type="EMBL" id="JAH97526.1"/>
    </source>
</evidence>
<organism evidence="1">
    <name type="scientific">Anguilla anguilla</name>
    <name type="common">European freshwater eel</name>
    <name type="synonym">Muraena anguilla</name>
    <dbReference type="NCBI Taxonomy" id="7936"/>
    <lineage>
        <taxon>Eukaryota</taxon>
        <taxon>Metazoa</taxon>
        <taxon>Chordata</taxon>
        <taxon>Craniata</taxon>
        <taxon>Vertebrata</taxon>
        <taxon>Euteleostomi</taxon>
        <taxon>Actinopterygii</taxon>
        <taxon>Neopterygii</taxon>
        <taxon>Teleostei</taxon>
        <taxon>Anguilliformes</taxon>
        <taxon>Anguillidae</taxon>
        <taxon>Anguilla</taxon>
    </lineage>
</organism>
<accession>A0A0E9X4Y0</accession>
<dbReference type="EMBL" id="GBXM01011051">
    <property type="protein sequence ID" value="JAH97526.1"/>
    <property type="molecule type" value="Transcribed_RNA"/>
</dbReference>
<name>A0A0E9X4Y0_ANGAN</name>
<reference evidence="1" key="2">
    <citation type="journal article" date="2015" name="Fish Shellfish Immunol.">
        <title>Early steps in the European eel (Anguilla anguilla)-Vibrio vulnificus interaction in the gills: Role of the RtxA13 toxin.</title>
        <authorList>
            <person name="Callol A."/>
            <person name="Pajuelo D."/>
            <person name="Ebbesson L."/>
            <person name="Teles M."/>
            <person name="MacKenzie S."/>
            <person name="Amaro C."/>
        </authorList>
    </citation>
    <scope>NUCLEOTIDE SEQUENCE</scope>
</reference>
<proteinExistence type="predicted"/>
<sequence length="105" mass="11804">METTSLSQKMQLISSSKTCDKIPGMDSGSNVVLLQRIDSLFSASCGCFVCIDLSGPSLQCHVHFSGLSRQTKKKIFCFFEKSKKRKRRSVPFRTVTEIFDSWVSV</sequence>
<protein>
    <submittedName>
        <fullName evidence="1">Uncharacterized protein</fullName>
    </submittedName>
</protein>
<dbReference type="AlphaFoldDB" id="A0A0E9X4Y0"/>
<reference evidence="1" key="1">
    <citation type="submission" date="2014-11" db="EMBL/GenBank/DDBJ databases">
        <authorList>
            <person name="Amaro Gonzalez C."/>
        </authorList>
    </citation>
    <scope>NUCLEOTIDE SEQUENCE</scope>
</reference>